<sequence length="955" mass="108149">MEKARMSGTGSKTPLWEKALENYREELAEKDDYKWVLENQGTLDELMKFTNSLEWPGLRDRSVLNSLKRLKPILKFVNDFSAVIALYFGADTALTAVIWGSLKLILTLASSAEDSLRDMLDMLEELSLTLPRFKTYEETLPMDTALESSLLAVYSEVICFYARAIHFFRSRKHVILRENAWAELRGDFTRTTLRIKRLSAAVEREADLARLRTEKDKYHEVLMLISDIKRDPAVPTIRNKLSIPYSPNPRFWARQDALDQVDKALDPSKPTQGLQSFALYGMGGVGKTQIALQYATSGRGKFDAVMWVAADTLITMAQSFREAARNLGIIDLNQDSEDNAVSMKVKSWLCETDEKWLLVLDNADDLSIIKHALPNNNKGSVLLTTRNFNGAIAAARNGFHVQPFDEETGAAALLNFLNLDPKSEMHLENAKAIASTLGGLPLALSQIGGFVTQRRIALHEFLPLYRRNTSRIDAKKNELDDYRHTLNTVWKMSLEKLSGTSKMLQMLLAFFDPDMIHVSVLTEGGKMVEDEEFEFLTDELDLLDAEQPLLQAALIEKNDIKNHISIHRLIQTAILRKMTSEERARILTITVTILSWGFPDTFSADVGHQVSSWDRCDKCLPHIDHLVRQVKFYSLEPRDKQAYAELILRCSWHLYEKEYYEQAQEYVQEAIHNFIDKSTAAYASAVDLSGLIELDLNNTQNALNIFKEALKIREAIFPPNDPFLAASEVNLGLAYTELNDLEKAYQKLQRSAEIRQAAQSDRLTNSYSNMSSLLIRMGKPDEAEEMLKRCPALKDLSDDEFFRTGNPRFSGNMIVLSRIRFAQGRHDDALRIASKALSFRRSMLGNRLKICDSLYHVAGFLEKQGNEALAIELLDECATIAENLPRKEGVNHLARAKNKLSMIFDAVGKKTESQDCGNTAVQLMAEIRAMQGVPFDMTADIKPVAFESLVPWMLW</sequence>
<dbReference type="Pfam" id="PF24809">
    <property type="entry name" value="DUF7708"/>
    <property type="match status" value="1"/>
</dbReference>
<dbReference type="InterPro" id="IPR056125">
    <property type="entry name" value="DUF7708"/>
</dbReference>
<feature type="domain" description="DUF7708" evidence="5">
    <location>
        <begin position="70"/>
        <end position="209"/>
    </location>
</feature>
<keyword evidence="3" id="KW-0812">Transmembrane</keyword>
<dbReference type="PANTHER" id="PTHR35205:SF1">
    <property type="entry name" value="ZU5 DOMAIN-CONTAINING PROTEIN"/>
    <property type="match status" value="1"/>
</dbReference>
<evidence type="ECO:0000313" key="7">
    <source>
        <dbReference type="EMBL" id="OAX82520.1"/>
    </source>
</evidence>
<comment type="caution">
    <text evidence="7">The sequence shown here is derived from an EMBL/GenBank/DDBJ whole genome shotgun (WGS) entry which is preliminary data.</text>
</comment>
<keyword evidence="3" id="KW-1133">Transmembrane helix</keyword>
<dbReference type="GO" id="GO:0043531">
    <property type="term" value="F:ADP binding"/>
    <property type="evidence" value="ECO:0007669"/>
    <property type="project" value="InterPro"/>
</dbReference>
<dbReference type="Gene3D" id="1.25.40.10">
    <property type="entry name" value="Tetratricopeptide repeat domain"/>
    <property type="match status" value="2"/>
</dbReference>
<dbReference type="Pfam" id="PF00931">
    <property type="entry name" value="NB-ARC"/>
    <property type="match status" value="1"/>
</dbReference>
<evidence type="ECO:0000256" key="2">
    <source>
        <dbReference type="SAM" id="Coils"/>
    </source>
</evidence>
<dbReference type="EMBL" id="LGUA01000294">
    <property type="protein sequence ID" value="OAX82520.1"/>
    <property type="molecule type" value="Genomic_DNA"/>
</dbReference>
<dbReference type="Pfam" id="PF25000">
    <property type="entry name" value="DUF7779"/>
    <property type="match status" value="1"/>
</dbReference>
<dbReference type="SUPFAM" id="SSF48452">
    <property type="entry name" value="TPR-like"/>
    <property type="match status" value="1"/>
</dbReference>
<feature type="coiled-coil region" evidence="2">
    <location>
        <begin position="731"/>
        <end position="758"/>
    </location>
</feature>
<protein>
    <submittedName>
        <fullName evidence="7">Uncharacterized protein</fullName>
    </submittedName>
</protein>
<feature type="repeat" description="TPR" evidence="1">
    <location>
        <begin position="725"/>
        <end position="758"/>
    </location>
</feature>
<dbReference type="InterPro" id="IPR011990">
    <property type="entry name" value="TPR-like_helical_dom_sf"/>
</dbReference>
<organism evidence="7 8">
    <name type="scientific">Emergomyces africanus</name>
    <dbReference type="NCBI Taxonomy" id="1955775"/>
    <lineage>
        <taxon>Eukaryota</taxon>
        <taxon>Fungi</taxon>
        <taxon>Dikarya</taxon>
        <taxon>Ascomycota</taxon>
        <taxon>Pezizomycotina</taxon>
        <taxon>Eurotiomycetes</taxon>
        <taxon>Eurotiomycetidae</taxon>
        <taxon>Onygenales</taxon>
        <taxon>Ajellomycetaceae</taxon>
        <taxon>Emergomyces</taxon>
    </lineage>
</organism>
<accession>A0A1B7P0G8</accession>
<dbReference type="Gene3D" id="3.40.50.300">
    <property type="entry name" value="P-loop containing nucleotide triphosphate hydrolases"/>
    <property type="match status" value="1"/>
</dbReference>
<feature type="transmembrane region" description="Helical" evidence="3">
    <location>
        <begin position="76"/>
        <end position="102"/>
    </location>
</feature>
<dbReference type="PROSITE" id="PS50005">
    <property type="entry name" value="TPR"/>
    <property type="match status" value="1"/>
</dbReference>
<dbReference type="STRING" id="1658172.A0A1B7P0G8"/>
<dbReference type="InterPro" id="IPR027417">
    <property type="entry name" value="P-loop_NTPase"/>
</dbReference>
<evidence type="ECO:0000259" key="6">
    <source>
        <dbReference type="Pfam" id="PF25000"/>
    </source>
</evidence>
<reference evidence="7 8" key="1">
    <citation type="submission" date="2015-07" db="EMBL/GenBank/DDBJ databases">
        <title>Emmonsia species relationships and genome sequence.</title>
        <authorList>
            <person name="Cuomo C.A."/>
            <person name="Schwartz I.S."/>
            <person name="Kenyon C."/>
            <person name="de Hoog G.S."/>
            <person name="Govender N.P."/>
            <person name="Botha A."/>
            <person name="Moreno L."/>
            <person name="de Vries M."/>
            <person name="Munoz J.F."/>
            <person name="Stielow J.B."/>
        </authorList>
    </citation>
    <scope>NUCLEOTIDE SEQUENCE [LARGE SCALE GENOMIC DNA]</scope>
    <source>
        <strain evidence="7 8">CBS 136260</strain>
    </source>
</reference>
<dbReference type="Pfam" id="PF13424">
    <property type="entry name" value="TPR_12"/>
    <property type="match status" value="1"/>
</dbReference>
<feature type="domain" description="DUF7779" evidence="6">
    <location>
        <begin position="493"/>
        <end position="582"/>
    </location>
</feature>
<gene>
    <name evidence="7" type="ORF">ACJ72_03130</name>
</gene>
<dbReference type="InterPro" id="IPR019734">
    <property type="entry name" value="TPR_rpt"/>
</dbReference>
<dbReference type="Proteomes" id="UP000091918">
    <property type="component" value="Unassembled WGS sequence"/>
</dbReference>
<feature type="domain" description="NB-ARC" evidence="4">
    <location>
        <begin position="255"/>
        <end position="390"/>
    </location>
</feature>
<evidence type="ECO:0000313" key="8">
    <source>
        <dbReference type="Proteomes" id="UP000091918"/>
    </source>
</evidence>
<dbReference type="PRINTS" id="PR00364">
    <property type="entry name" value="DISEASERSIST"/>
</dbReference>
<keyword evidence="1" id="KW-0802">TPR repeat</keyword>
<dbReference type="AlphaFoldDB" id="A0A1B7P0G8"/>
<evidence type="ECO:0000256" key="3">
    <source>
        <dbReference type="SAM" id="Phobius"/>
    </source>
</evidence>
<keyword evidence="8" id="KW-1185">Reference proteome</keyword>
<evidence type="ECO:0000256" key="1">
    <source>
        <dbReference type="PROSITE-ProRule" id="PRU00339"/>
    </source>
</evidence>
<dbReference type="InterPro" id="IPR002182">
    <property type="entry name" value="NB-ARC"/>
</dbReference>
<dbReference type="OrthoDB" id="4183392at2759"/>
<dbReference type="SMART" id="SM00028">
    <property type="entry name" value="TPR"/>
    <property type="match status" value="5"/>
</dbReference>
<evidence type="ECO:0000259" key="4">
    <source>
        <dbReference type="Pfam" id="PF00931"/>
    </source>
</evidence>
<dbReference type="SUPFAM" id="SSF52540">
    <property type="entry name" value="P-loop containing nucleoside triphosphate hydrolases"/>
    <property type="match status" value="1"/>
</dbReference>
<dbReference type="PANTHER" id="PTHR35205">
    <property type="entry name" value="NB-ARC AND TPR DOMAIN PROTEIN"/>
    <property type="match status" value="1"/>
</dbReference>
<keyword evidence="2" id="KW-0175">Coiled coil</keyword>
<evidence type="ECO:0000259" key="5">
    <source>
        <dbReference type="Pfam" id="PF24809"/>
    </source>
</evidence>
<keyword evidence="3" id="KW-0472">Membrane</keyword>
<proteinExistence type="predicted"/>
<dbReference type="InterPro" id="IPR056681">
    <property type="entry name" value="DUF7779"/>
</dbReference>
<name>A0A1B7P0G8_9EURO</name>